<dbReference type="PANTHER" id="PTHR33744">
    <property type="entry name" value="CARBOHYDRATE DIACID REGULATOR"/>
    <property type="match status" value="1"/>
</dbReference>
<feature type="region of interest" description="Disordered" evidence="1">
    <location>
        <begin position="1"/>
        <end position="34"/>
    </location>
</feature>
<dbReference type="InterPro" id="IPR051448">
    <property type="entry name" value="CdaR-like_regulators"/>
</dbReference>
<sequence length="274" mass="28552">MALPGAATGSLPLSRPRPASRLRPLPPAARPAPPADALLNTALALEVSPGRRSARVLAAAGGTAPPPSRLAGTGAELVTLPRPEGGWIGILAAPPGAIRQLPRHVLDPWAQEAGIALGASSPVEDPRYLSAALEEAESAVRLVERALGTGCRGVEDLGPYRWILTLSLSQLWQVLLGPELGPVLRLEAGETARLLPVLDALLRTGGDRLQAAALLELSLPELETRLARLAQQLGSDFLSPARRAILQAAWIAYRLRAEPENLLPAGQEAAGAGA</sequence>
<keyword evidence="3" id="KW-1185">Reference proteome</keyword>
<protein>
    <recommendedName>
        <fullName evidence="4">PucR C-terminal helix-turn-helix domain-containing protein</fullName>
    </recommendedName>
</protein>
<dbReference type="EMBL" id="LR778114">
    <property type="protein sequence ID" value="CAB1130022.1"/>
    <property type="molecule type" value="Genomic_DNA"/>
</dbReference>
<accession>A0A6F8ZK92</accession>
<evidence type="ECO:0000313" key="3">
    <source>
        <dbReference type="Proteomes" id="UP000503399"/>
    </source>
</evidence>
<dbReference type="AlphaFoldDB" id="A0A6F8ZK92"/>
<gene>
    <name evidence="2" type="ORF">R50_2530</name>
</gene>
<name>A0A6F8ZK92_9FIRM</name>
<reference evidence="2 3" key="1">
    <citation type="submission" date="2020-02" db="EMBL/GenBank/DDBJ databases">
        <authorList>
            <person name="Hogendoorn C."/>
        </authorList>
    </citation>
    <scope>NUCLEOTIDE SEQUENCE [LARGE SCALE GENOMIC DNA]</scope>
    <source>
        <strain evidence="2">R501</strain>
    </source>
</reference>
<evidence type="ECO:0000256" key="1">
    <source>
        <dbReference type="SAM" id="MobiDB-lite"/>
    </source>
</evidence>
<evidence type="ECO:0000313" key="2">
    <source>
        <dbReference type="EMBL" id="CAB1130022.1"/>
    </source>
</evidence>
<dbReference type="InterPro" id="IPR042070">
    <property type="entry name" value="PucR_C-HTH_sf"/>
</dbReference>
<feature type="compositionally biased region" description="Pro residues" evidence="1">
    <location>
        <begin position="24"/>
        <end position="34"/>
    </location>
</feature>
<dbReference type="Gene3D" id="1.10.10.2840">
    <property type="entry name" value="PucR C-terminal helix-turn-helix domain"/>
    <property type="match status" value="1"/>
</dbReference>
<dbReference type="KEGG" id="hfv:R50_2530"/>
<organism evidence="2 3">
    <name type="scientific">Candidatus Hydrogenisulfobacillus filiaventi</name>
    <dbReference type="NCBI Taxonomy" id="2707344"/>
    <lineage>
        <taxon>Bacteria</taxon>
        <taxon>Bacillati</taxon>
        <taxon>Bacillota</taxon>
        <taxon>Clostridia</taxon>
        <taxon>Eubacteriales</taxon>
        <taxon>Clostridiales Family XVII. Incertae Sedis</taxon>
        <taxon>Candidatus Hydrogenisulfobacillus</taxon>
    </lineage>
</organism>
<dbReference type="PANTHER" id="PTHR33744:SF17">
    <property type="entry name" value="CONSERVED PROTEIN"/>
    <property type="match status" value="1"/>
</dbReference>
<feature type="compositionally biased region" description="Low complexity" evidence="1">
    <location>
        <begin position="10"/>
        <end position="23"/>
    </location>
</feature>
<evidence type="ECO:0008006" key="4">
    <source>
        <dbReference type="Google" id="ProtNLM"/>
    </source>
</evidence>
<dbReference type="Proteomes" id="UP000503399">
    <property type="component" value="Chromosome"/>
</dbReference>
<proteinExistence type="predicted"/>